<evidence type="ECO:0000256" key="1">
    <source>
        <dbReference type="ARBA" id="ARBA00023172"/>
    </source>
</evidence>
<evidence type="ECO:0000313" key="3">
    <source>
        <dbReference type="EMBL" id="MDV2079464.1"/>
    </source>
</evidence>
<keyword evidence="4" id="KW-1185">Reference proteome</keyword>
<proteinExistence type="predicted"/>
<evidence type="ECO:0000313" key="4">
    <source>
        <dbReference type="Proteomes" id="UP001269819"/>
    </source>
</evidence>
<dbReference type="Gene3D" id="1.10.443.10">
    <property type="entry name" value="Intergrase catalytic core"/>
    <property type="match status" value="1"/>
</dbReference>
<reference evidence="3 4" key="1">
    <citation type="submission" date="2023-10" db="EMBL/GenBank/DDBJ databases">
        <title>Characteristics and mechanism of a salt-tolerant marine origin heterotrophic nitrifying- aerobic denitrifying bacteria Marinobacter xestospongiae HN1.</title>
        <authorList>
            <person name="Qi R."/>
        </authorList>
    </citation>
    <scope>NUCLEOTIDE SEQUENCE [LARGE SCALE GENOMIC DNA]</scope>
    <source>
        <strain evidence="3 4">HN1</strain>
    </source>
</reference>
<dbReference type="RefSeq" id="WP_316974011.1">
    <property type="nucleotide sequence ID" value="NZ_JAWIIJ010000007.1"/>
</dbReference>
<dbReference type="Proteomes" id="UP001269819">
    <property type="component" value="Unassembled WGS sequence"/>
</dbReference>
<gene>
    <name evidence="3" type="ORF">RYS15_12290</name>
</gene>
<sequence>MKGLYPVDIGHPAEVTYAKTEYRKNRQRLTLEGFKAIHAISPFWMQIAMEISLMTLQGRSEVLNMKFSDYQDGLIKVVRQKTKKHEHAHLEIDCPQLAELISRARQSGIASPYIVHRRPSRKIHSDERGHWTQILPNHFTAEFRRLRDETRLFDGIPRESRPTFHEIRSLGSWIYKQQGYDNESFIQPLMAHADERMTQGYQRGHSQDWVRVKAGLDLEEILAG</sequence>
<dbReference type="SUPFAM" id="SSF56349">
    <property type="entry name" value="DNA breaking-rejoining enzymes"/>
    <property type="match status" value="1"/>
</dbReference>
<accession>A0ABU3VYZ6</accession>
<feature type="domain" description="Tyr recombinase" evidence="2">
    <location>
        <begin position="24"/>
        <end position="217"/>
    </location>
</feature>
<dbReference type="InterPro" id="IPR002104">
    <property type="entry name" value="Integrase_catalytic"/>
</dbReference>
<organism evidence="3 4">
    <name type="scientific">Marinobacter xestospongiae</name>
    <dbReference type="NCBI Taxonomy" id="994319"/>
    <lineage>
        <taxon>Bacteria</taxon>
        <taxon>Pseudomonadati</taxon>
        <taxon>Pseudomonadota</taxon>
        <taxon>Gammaproteobacteria</taxon>
        <taxon>Pseudomonadales</taxon>
        <taxon>Marinobacteraceae</taxon>
        <taxon>Marinobacter</taxon>
    </lineage>
</organism>
<comment type="caution">
    <text evidence="3">The sequence shown here is derived from an EMBL/GenBank/DDBJ whole genome shotgun (WGS) entry which is preliminary data.</text>
</comment>
<dbReference type="InterPro" id="IPR011010">
    <property type="entry name" value="DNA_brk_join_enz"/>
</dbReference>
<dbReference type="Pfam" id="PF00589">
    <property type="entry name" value="Phage_integrase"/>
    <property type="match status" value="1"/>
</dbReference>
<name>A0ABU3VYZ6_9GAMM</name>
<dbReference type="PROSITE" id="PS51898">
    <property type="entry name" value="TYR_RECOMBINASE"/>
    <property type="match status" value="1"/>
</dbReference>
<evidence type="ECO:0000259" key="2">
    <source>
        <dbReference type="PROSITE" id="PS51898"/>
    </source>
</evidence>
<dbReference type="InterPro" id="IPR013762">
    <property type="entry name" value="Integrase-like_cat_sf"/>
</dbReference>
<keyword evidence="1" id="KW-0233">DNA recombination</keyword>
<protein>
    <submittedName>
        <fullName evidence="3">Tyrosine-type recombinase/integrase</fullName>
    </submittedName>
</protein>
<dbReference type="EMBL" id="JAWIIJ010000007">
    <property type="protein sequence ID" value="MDV2079464.1"/>
    <property type="molecule type" value="Genomic_DNA"/>
</dbReference>